<sequence>MELLLLALILGFSGYVLIKFIAHKFDPGLSGSAQRLEGDSSDKPVKADGGSEGYGDQENHPEQKVQKSSGLKKILKVIGYILGGAAIVVAGIIVFSIAIPIIALVAFLSSFSFIIFFRI</sequence>
<feature type="transmembrane region" description="Helical" evidence="2">
    <location>
        <begin position="77"/>
        <end position="108"/>
    </location>
</feature>
<keyword evidence="2" id="KW-0812">Transmembrane</keyword>
<accession>A0A1G9ITZ5</accession>
<proteinExistence type="predicted"/>
<evidence type="ECO:0000313" key="4">
    <source>
        <dbReference type="Proteomes" id="UP000199476"/>
    </source>
</evidence>
<feature type="compositionally biased region" description="Basic and acidic residues" evidence="1">
    <location>
        <begin position="36"/>
        <end position="46"/>
    </location>
</feature>
<evidence type="ECO:0000313" key="3">
    <source>
        <dbReference type="EMBL" id="SDL28809.1"/>
    </source>
</evidence>
<dbReference type="AlphaFoldDB" id="A0A1G9ITZ5"/>
<gene>
    <name evidence="3" type="ORF">SAMN04488692_10364</name>
</gene>
<dbReference type="RefSeq" id="WP_089758215.1">
    <property type="nucleotide sequence ID" value="NZ_FNGO01000003.1"/>
</dbReference>
<dbReference type="EMBL" id="FNGO01000003">
    <property type="protein sequence ID" value="SDL28809.1"/>
    <property type="molecule type" value="Genomic_DNA"/>
</dbReference>
<dbReference type="Proteomes" id="UP000199476">
    <property type="component" value="Unassembled WGS sequence"/>
</dbReference>
<evidence type="ECO:0000256" key="2">
    <source>
        <dbReference type="SAM" id="Phobius"/>
    </source>
</evidence>
<reference evidence="3 4" key="1">
    <citation type="submission" date="2016-10" db="EMBL/GenBank/DDBJ databases">
        <authorList>
            <person name="de Groot N.N."/>
        </authorList>
    </citation>
    <scope>NUCLEOTIDE SEQUENCE [LARGE SCALE GENOMIC DNA]</scope>
    <source>
        <strain evidence="3 4">SLAS-1</strain>
    </source>
</reference>
<keyword evidence="4" id="KW-1185">Reference proteome</keyword>
<name>A0A1G9ITZ5_9FIRM</name>
<protein>
    <submittedName>
        <fullName evidence="3">Uncharacterized protein</fullName>
    </submittedName>
</protein>
<organism evidence="3 4">
    <name type="scientific">Halarsenatibacter silvermanii</name>
    <dbReference type="NCBI Taxonomy" id="321763"/>
    <lineage>
        <taxon>Bacteria</taxon>
        <taxon>Bacillati</taxon>
        <taxon>Bacillota</taxon>
        <taxon>Clostridia</taxon>
        <taxon>Halanaerobiales</taxon>
        <taxon>Halarsenatibacteraceae</taxon>
        <taxon>Halarsenatibacter</taxon>
    </lineage>
</organism>
<feature type="region of interest" description="Disordered" evidence="1">
    <location>
        <begin position="32"/>
        <end position="68"/>
    </location>
</feature>
<keyword evidence="2" id="KW-1133">Transmembrane helix</keyword>
<evidence type="ECO:0000256" key="1">
    <source>
        <dbReference type="SAM" id="MobiDB-lite"/>
    </source>
</evidence>
<keyword evidence="2" id="KW-0472">Membrane</keyword>